<proteinExistence type="predicted"/>
<accession>A0ACB8WG04</accession>
<evidence type="ECO:0000313" key="1">
    <source>
        <dbReference type="EMBL" id="KAI3366776.1"/>
    </source>
</evidence>
<name>A0ACB8WG04_9TELE</name>
<dbReference type="EMBL" id="CM041540">
    <property type="protein sequence ID" value="KAI3366776.1"/>
    <property type="molecule type" value="Genomic_DNA"/>
</dbReference>
<protein>
    <submittedName>
        <fullName evidence="1">Uncharacterized protein</fullName>
    </submittedName>
</protein>
<feature type="non-terminal residue" evidence="1">
    <location>
        <position position="1"/>
    </location>
</feature>
<comment type="caution">
    <text evidence="1">The sequence shown here is derived from an EMBL/GenBank/DDBJ whole genome shotgun (WGS) entry which is preliminary data.</text>
</comment>
<keyword evidence="2" id="KW-1185">Reference proteome</keyword>
<evidence type="ECO:0000313" key="2">
    <source>
        <dbReference type="Proteomes" id="UP000831701"/>
    </source>
</evidence>
<sequence>NDLPVHYLRLLAPPLQLLSAAVWQVVQQGLVDRYGMLEEFVTMVTELVPELMSYSQRAQLILGLRARLVLEMCRGEHPMDMQTIQPHLDRIKAPVSSAKDHHVSRHVTINQVEESEVNFVELVHSLLEDPSEREYFFQEIFPVYFGSKYDAALEMLVWEFISRLEELLPAPDFTQLAALLGDTPSFLDDCLQSLFPPEDLKAVLEHHRNLGHFEEKDPRLLPMDDCILSSLSLPPGTKPVTNNASRSPALKDSNPPEHKGGLDAPFSTGSLEGGNGRSSDAARQRLMETGDSGGWQLQVSGGNISEESKGQNSISTRLCGETIDLTTSAETADTDTAADDSSQSLKGARFTRKRKLSGSVDIPTKRPAEATAFLDSPVDDENSGESPLISIWGDYTDSQEGSLPLVTDTKVPWSDEETLNLLDIWGKDSVQRALKGCLKNRHIFTQIAQKMAERGYMRTVEQCQTRIKRLKKCFRQNNKGNPRMEYKFYEQLERILGSSAPATVPEVTYDVEEVIDEDESRDGDEDLTFLGHTSQLEIGTNIHIFTSGTRSVPWTDMETLALINTWGDDKMQQELRGMHRTGHIFSIISNKMATQGFSRTSEQCQTRLKRVKSNFRHCYQNNMKGLEHVECKFYNELGRILVKDFTPVPQLDEIPGEPDNDFPSSSHQDIESAVGVQEDRKKVPWSDKETIILLDIWGDPQVQESMRRYPHNGHIFTEISQKLSAHGYSRSADQCHTRIKRLKANYRQCQENMSSSGTDRVDFKFYDLLEQILDKQPSTSSTVVTDSIEISEDSNSESVTEIDGEISMSTEKPAPSSWSDEETLALIEIWGEGDVQRAMRGFVHNGHVYADISERMQDLGFLKTSEQCRWKVKSLRNNFRQCYDRKKCGRKVDYKFYKPLERILGQEAVSIDEYDERDEQADQDPGADAANTAWTEQETVTLVEVWAADDVQHSLKTCVRNGHIFADIAEKMAAMGYLRTAEQCHSRIKRLKKTYRRHCNSRRNGGRPAAFRYFHLLAPVLGDDSVFADMDTSSADVTLQPLMDHDPDIYEQPPAGHLMADLSRKMPWSDQETRTLLEIWGEDSVQLTLRGCLKNRHVFEYISEKMSDGGFMRTSEQCYSRIKRLKHGFLHEKEEFKFFSEMDEIFRRELKVDSSVTDMSITDEPDDSPLLPPQKKGTQWMAESSKLLPWSDGETEALLEIWGSEEIQENLKGCTKNKHIFIQISEVMASQGYLRTPEQCQTRIKRLRANFRHFLEGKKGDKQECKFFEQLVQIFGNKYMINSDPLAEDTTDVLGKKSHFSDPPPPSAHPPVFSTERMDQAGILRKFIQGVKAMSEGDEERGEDNFGSDFMRLRRLSTKYRTEKIYPTNVGEREENVKKNRYKDILPFDHSRVKLTLKTTNQDTDYVNANFIKGMDGPEAYIATQGPLPNTVIDFWRMNWEYNVAVIVMACREFEMGRKKCERYFPLLGEEPMSFGPFRISCESEQARTDYYIRTLMVVYENETRRITQFHYMNWPDHDVPSSFDSILDMIGLMREYQENDDVPICVHCSAGCGRTGAICAIDYTWNLLKAGKIPEDFNVFRLIQEMRTQRHSAVQTKEQYELVHRAIAQLFEKQLHLLESPTNTQIHDGMDESSPDKTSHQSDDERWDMPPPKPPRIRSSQAEGDVKEEILQPPEPHPVPPILTPSPPSAFPTVTNVRQDNDRYHPKPVLHVLSTTQTQNKDMGKQQNQSEPSSKKSPSEQKDPDLLSRKQQTQVSNLDLNENYNNKLSSTSSKSESGQSLTPSSPLSPVVECSGAPRIERKLSIEIKKVPLQEGPRSFDTTSSMGVAGGTGGASTNSVGMLQRSHAFKARPGHSLLTSSSSLSEDSGTEGGAGGCGESHADGGVLARPNHLPVKSDKGETQGGERGEAKAGHAAWAQACNSPEKQFPKTSSSSSSSERIAPSSSSSSHLSSSSSSSSSTPVRTALSFTNPLHSDNSDDEGDGEMSGGKEGHCTSVSTATGMVTASLRHGDQQPVRKVSPMSIAGQSSPSPSASMSISCFHLMNCWDSDDSPPPLPARTPESFILATGAFALVKIHRWFTGSPPGYISDPLEVKTSASAEWSGTQKDVSECVKKTSPADPASAGTTATNSKADLGG</sequence>
<gene>
    <name evidence="1" type="ORF">L3Q82_009434</name>
</gene>
<organism evidence="1 2">
    <name type="scientific">Scortum barcoo</name>
    <name type="common">barcoo grunter</name>
    <dbReference type="NCBI Taxonomy" id="214431"/>
    <lineage>
        <taxon>Eukaryota</taxon>
        <taxon>Metazoa</taxon>
        <taxon>Chordata</taxon>
        <taxon>Craniata</taxon>
        <taxon>Vertebrata</taxon>
        <taxon>Euteleostomi</taxon>
        <taxon>Actinopterygii</taxon>
        <taxon>Neopterygii</taxon>
        <taxon>Teleostei</taxon>
        <taxon>Neoteleostei</taxon>
        <taxon>Acanthomorphata</taxon>
        <taxon>Eupercaria</taxon>
        <taxon>Centrarchiformes</taxon>
        <taxon>Terapontoidei</taxon>
        <taxon>Terapontidae</taxon>
        <taxon>Scortum</taxon>
    </lineage>
</organism>
<reference evidence="1" key="1">
    <citation type="submission" date="2022-04" db="EMBL/GenBank/DDBJ databases">
        <title>Jade perch genome.</title>
        <authorList>
            <person name="Chao B."/>
        </authorList>
    </citation>
    <scope>NUCLEOTIDE SEQUENCE</scope>
    <source>
        <strain evidence="1">CB-2022</strain>
    </source>
</reference>
<dbReference type="Proteomes" id="UP000831701">
    <property type="component" value="Chromosome 10"/>
</dbReference>